<dbReference type="Proteomes" id="UP000007360">
    <property type="component" value="Unassembled WGS sequence"/>
</dbReference>
<evidence type="ECO:0000256" key="5">
    <source>
        <dbReference type="ARBA" id="ARBA00022723"/>
    </source>
</evidence>
<dbReference type="Pfam" id="PF01909">
    <property type="entry name" value="NTP_transf_2"/>
    <property type="match status" value="1"/>
</dbReference>
<dbReference type="PATRIC" id="fig|1204725.3.peg.251"/>
<keyword evidence="4" id="KW-0548">Nucleotidyltransferase</keyword>
<sequence>MFLDFLKKNENEIKERCSVAKIGVFGSYVRGEETTSSDIDILVEFDKPTLHNFMGLVFYLEELFDKEVHLVTNNALSPYMRPTVENEVVWCE</sequence>
<keyword evidence="6" id="KW-0547">Nucleotide-binding</keyword>
<accession>K2R6S1</accession>
<comment type="catalytic activity">
    <reaction evidence="12">
        <text>L-tyrosyl-[protein] + ATP = O-(5'-adenylyl)-L-tyrosyl-[protein] + diphosphate</text>
        <dbReference type="Rhea" id="RHEA:54288"/>
        <dbReference type="Rhea" id="RHEA-COMP:10136"/>
        <dbReference type="Rhea" id="RHEA-COMP:13846"/>
        <dbReference type="ChEBI" id="CHEBI:30616"/>
        <dbReference type="ChEBI" id="CHEBI:33019"/>
        <dbReference type="ChEBI" id="CHEBI:46858"/>
        <dbReference type="ChEBI" id="CHEBI:83624"/>
        <dbReference type="EC" id="2.7.7.108"/>
    </reaction>
</comment>
<dbReference type="CDD" id="cd05403">
    <property type="entry name" value="NT_KNTase_like"/>
    <property type="match status" value="1"/>
</dbReference>
<evidence type="ECO:0000259" key="13">
    <source>
        <dbReference type="Pfam" id="PF01909"/>
    </source>
</evidence>
<comment type="similarity">
    <text evidence="10">Belongs to the MntA antitoxin family.</text>
</comment>
<keyword evidence="8" id="KW-0460">Magnesium</keyword>
<evidence type="ECO:0000256" key="11">
    <source>
        <dbReference type="ARBA" id="ARBA00047518"/>
    </source>
</evidence>
<evidence type="ECO:0000256" key="8">
    <source>
        <dbReference type="ARBA" id="ARBA00022842"/>
    </source>
</evidence>
<evidence type="ECO:0000313" key="14">
    <source>
        <dbReference type="EMBL" id="EKF86872.1"/>
    </source>
</evidence>
<evidence type="ECO:0000256" key="4">
    <source>
        <dbReference type="ARBA" id="ARBA00022695"/>
    </source>
</evidence>
<evidence type="ECO:0000313" key="15">
    <source>
        <dbReference type="Proteomes" id="UP000007360"/>
    </source>
</evidence>
<evidence type="ECO:0000256" key="9">
    <source>
        <dbReference type="ARBA" id="ARBA00034531"/>
    </source>
</evidence>
<dbReference type="PANTHER" id="PTHR33571">
    <property type="entry name" value="SSL8005 PROTEIN"/>
    <property type="match status" value="1"/>
</dbReference>
<keyword evidence="7" id="KW-0067">ATP-binding</keyword>
<keyword evidence="5" id="KW-0479">Metal-binding</keyword>
<reference evidence="14 15" key="1">
    <citation type="journal article" date="2012" name="J. Bacteriol.">
        <title>Draft genome sequence of Methanobacterium formicicum DSM 3637, an archaebacterium isolated from the methane producer amoeba Pelomyxa palustris.</title>
        <authorList>
            <person name="Gutierrez G."/>
        </authorList>
    </citation>
    <scope>NUCLEOTIDE SEQUENCE [LARGE SCALE GENOMIC DNA]</scope>
    <source>
        <strain evidence="15">DSM 3637 / PP1</strain>
    </source>
</reference>
<dbReference type="EMBL" id="AMPO01000001">
    <property type="protein sequence ID" value="EKF86872.1"/>
    <property type="molecule type" value="Genomic_DNA"/>
</dbReference>
<feature type="domain" description="Polymerase nucleotidyl transferase" evidence="13">
    <location>
        <begin position="7"/>
        <end position="91"/>
    </location>
</feature>
<dbReference type="AlphaFoldDB" id="K2R6S1"/>
<organism evidence="14 15">
    <name type="scientific">Methanobacterium formicicum (strain DSM 3637 / PP1)</name>
    <dbReference type="NCBI Taxonomy" id="1204725"/>
    <lineage>
        <taxon>Archaea</taxon>
        <taxon>Methanobacteriati</taxon>
        <taxon>Methanobacteriota</taxon>
        <taxon>Methanomada group</taxon>
        <taxon>Methanobacteria</taxon>
        <taxon>Methanobacteriales</taxon>
        <taxon>Methanobacteriaceae</taxon>
        <taxon>Methanobacterium</taxon>
    </lineage>
</organism>
<name>K2R6S1_METFP</name>
<gene>
    <name evidence="14" type="ORF">A994_01260</name>
</gene>
<keyword evidence="3" id="KW-0808">Transferase</keyword>
<comment type="catalytic activity">
    <reaction evidence="11">
        <text>O-(5'-adenylyl)-L-tyrosyl-[protein] + ATP = O-[5'-(adenylyl-(5'-&gt;3')-adenylyl)]-L-tyrosyl-[protein] + diphosphate</text>
        <dbReference type="Rhea" id="RHEA:66528"/>
        <dbReference type="Rhea" id="RHEA-COMP:13846"/>
        <dbReference type="Rhea" id="RHEA-COMP:17046"/>
        <dbReference type="ChEBI" id="CHEBI:30616"/>
        <dbReference type="ChEBI" id="CHEBI:33019"/>
        <dbReference type="ChEBI" id="CHEBI:83624"/>
        <dbReference type="ChEBI" id="CHEBI:167160"/>
    </reaction>
</comment>
<dbReference type="InterPro" id="IPR002934">
    <property type="entry name" value="Polymerase_NTP_transf_dom"/>
</dbReference>
<evidence type="ECO:0000256" key="6">
    <source>
        <dbReference type="ARBA" id="ARBA00022741"/>
    </source>
</evidence>
<proteinExistence type="inferred from homology"/>
<dbReference type="Gene3D" id="3.30.460.10">
    <property type="entry name" value="Beta Polymerase, domain 2"/>
    <property type="match status" value="1"/>
</dbReference>
<dbReference type="GO" id="GO:0070733">
    <property type="term" value="F:AMPylase activity"/>
    <property type="evidence" value="ECO:0007669"/>
    <property type="project" value="UniProtKB-EC"/>
</dbReference>
<evidence type="ECO:0000256" key="3">
    <source>
        <dbReference type="ARBA" id="ARBA00022679"/>
    </source>
</evidence>
<comment type="cofactor">
    <cofactor evidence="1">
        <name>Mg(2+)</name>
        <dbReference type="ChEBI" id="CHEBI:18420"/>
    </cofactor>
</comment>
<dbReference type="InterPro" id="IPR052038">
    <property type="entry name" value="Type-VII_TA_antitoxin"/>
</dbReference>
<evidence type="ECO:0000256" key="10">
    <source>
        <dbReference type="ARBA" id="ARBA00038276"/>
    </source>
</evidence>
<evidence type="ECO:0000256" key="7">
    <source>
        <dbReference type="ARBA" id="ARBA00022840"/>
    </source>
</evidence>
<evidence type="ECO:0000256" key="2">
    <source>
        <dbReference type="ARBA" id="ARBA00022649"/>
    </source>
</evidence>
<comment type="caution">
    <text evidence="14">The sequence shown here is derived from an EMBL/GenBank/DDBJ whole genome shotgun (WGS) entry which is preliminary data.</text>
</comment>
<keyword evidence="15" id="KW-1185">Reference proteome</keyword>
<dbReference type="PANTHER" id="PTHR33571:SF14">
    <property type="entry name" value="PROTEIN ADENYLYLTRANSFERASE MJ0435-RELATED"/>
    <property type="match status" value="1"/>
</dbReference>
<dbReference type="GO" id="GO:0046872">
    <property type="term" value="F:metal ion binding"/>
    <property type="evidence" value="ECO:0007669"/>
    <property type="project" value="UniProtKB-KW"/>
</dbReference>
<dbReference type="EC" id="2.7.7.108" evidence="9"/>
<dbReference type="GO" id="GO:0005524">
    <property type="term" value="F:ATP binding"/>
    <property type="evidence" value="ECO:0007669"/>
    <property type="project" value="UniProtKB-KW"/>
</dbReference>
<evidence type="ECO:0000256" key="1">
    <source>
        <dbReference type="ARBA" id="ARBA00001946"/>
    </source>
</evidence>
<evidence type="ECO:0000256" key="12">
    <source>
        <dbReference type="ARBA" id="ARBA00048696"/>
    </source>
</evidence>
<dbReference type="SUPFAM" id="SSF81301">
    <property type="entry name" value="Nucleotidyltransferase"/>
    <property type="match status" value="1"/>
</dbReference>
<protein>
    <recommendedName>
        <fullName evidence="9">protein adenylyltransferase</fullName>
        <ecNumber evidence="9">2.7.7.108</ecNumber>
    </recommendedName>
</protein>
<dbReference type="InterPro" id="IPR043519">
    <property type="entry name" value="NT_sf"/>
</dbReference>
<keyword evidence="2" id="KW-1277">Toxin-antitoxin system</keyword>